<evidence type="ECO:0000256" key="1">
    <source>
        <dbReference type="SAM" id="SignalP"/>
    </source>
</evidence>
<keyword evidence="1" id="KW-0732">Signal</keyword>
<reference evidence="2 3" key="1">
    <citation type="submission" date="2020-08" db="EMBL/GenBank/DDBJ databases">
        <title>Stenotrophomonas sp. W1S232.</title>
        <authorList>
            <person name="Deng Y."/>
        </authorList>
    </citation>
    <scope>NUCLEOTIDE SEQUENCE [LARGE SCALE GENOMIC DNA]</scope>
    <source>
        <strain evidence="2 3">W1S232</strain>
    </source>
</reference>
<name>A0A7W3V0V2_9GAMM</name>
<organism evidence="2 3">
    <name type="scientific">Stenotrophomonas koreensis</name>
    <dbReference type="NCBI Taxonomy" id="266128"/>
    <lineage>
        <taxon>Bacteria</taxon>
        <taxon>Pseudomonadati</taxon>
        <taxon>Pseudomonadota</taxon>
        <taxon>Gammaproteobacteria</taxon>
        <taxon>Lysobacterales</taxon>
        <taxon>Lysobacteraceae</taxon>
        <taxon>Stenotrophomonas</taxon>
    </lineage>
</organism>
<feature type="signal peptide" evidence="1">
    <location>
        <begin position="1"/>
        <end position="21"/>
    </location>
</feature>
<sequence>MKTLFTLLAATAIALSAQARALDLASAQGSTEALVKMRCSLDPQEEVLLWWEGTLFAQEPEKKAAPLMGFEGYNICRAEKLADGTWRLVTRELTFYRDLATGQIIDAWDNPFSGERVEVVHVANDPVNTVLNAPGREVAMPWVEAGDTVMLTLNIPLAYPNPLQPAQFPAESSGPMYIGSEHFMFFTPRAALEDPALSQVPVTYGWTRVGPWLPWMKLGTRPGGLLYVAQGNKRASVDELPEDIRARIARHYPEYATAPAQWVQPNVTSWNYYRDLKQAGKAAD</sequence>
<dbReference type="InterPro" id="IPR014990">
    <property type="entry name" value="DUF1838"/>
</dbReference>
<protein>
    <submittedName>
        <fullName evidence="2">DUF1838 family protein</fullName>
    </submittedName>
</protein>
<proteinExistence type="predicted"/>
<feature type="chain" id="PRO_5031093247" evidence="1">
    <location>
        <begin position="22"/>
        <end position="284"/>
    </location>
</feature>
<evidence type="ECO:0000313" key="3">
    <source>
        <dbReference type="Proteomes" id="UP000550609"/>
    </source>
</evidence>
<dbReference type="EMBL" id="JACIUV010000004">
    <property type="protein sequence ID" value="MBB1117443.1"/>
    <property type="molecule type" value="Genomic_DNA"/>
</dbReference>
<dbReference type="RefSeq" id="WP_182622470.1">
    <property type="nucleotide sequence ID" value="NZ_JACIUV010000004.1"/>
</dbReference>
<gene>
    <name evidence="2" type="ORF">H4O09_10325</name>
</gene>
<comment type="caution">
    <text evidence="2">The sequence shown here is derived from an EMBL/GenBank/DDBJ whole genome shotgun (WGS) entry which is preliminary data.</text>
</comment>
<dbReference type="Pfam" id="PF08894">
    <property type="entry name" value="DUF1838"/>
    <property type="match status" value="1"/>
</dbReference>
<dbReference type="AlphaFoldDB" id="A0A7W3V0V2"/>
<dbReference type="Proteomes" id="UP000550609">
    <property type="component" value="Unassembled WGS sequence"/>
</dbReference>
<accession>A0A7W3V0V2</accession>
<evidence type="ECO:0000313" key="2">
    <source>
        <dbReference type="EMBL" id="MBB1117443.1"/>
    </source>
</evidence>